<evidence type="ECO:0000313" key="5">
    <source>
        <dbReference type="Proteomes" id="UP001489004"/>
    </source>
</evidence>
<evidence type="ECO:0000256" key="2">
    <source>
        <dbReference type="SAM" id="Phobius"/>
    </source>
</evidence>
<reference evidence="4 5" key="1">
    <citation type="journal article" date="2024" name="Nat. Commun.">
        <title>Phylogenomics reveals the evolutionary origins of lichenization in chlorophyte algae.</title>
        <authorList>
            <person name="Puginier C."/>
            <person name="Libourel C."/>
            <person name="Otte J."/>
            <person name="Skaloud P."/>
            <person name="Haon M."/>
            <person name="Grisel S."/>
            <person name="Petersen M."/>
            <person name="Berrin J.G."/>
            <person name="Delaux P.M."/>
            <person name="Dal Grande F."/>
            <person name="Keller J."/>
        </authorList>
    </citation>
    <scope>NUCLEOTIDE SEQUENCE [LARGE SCALE GENOMIC DNA]</scope>
    <source>
        <strain evidence="4 5">SAG 2043</strain>
    </source>
</reference>
<accession>A0AAW1Q6J5</accession>
<keyword evidence="2" id="KW-0472">Membrane</keyword>
<keyword evidence="2" id="KW-1133">Transmembrane helix</keyword>
<comment type="caution">
    <text evidence="4">The sequence shown here is derived from an EMBL/GenBank/DDBJ whole genome shotgun (WGS) entry which is preliminary data.</text>
</comment>
<keyword evidence="3" id="KW-0732">Signal</keyword>
<feature type="transmembrane region" description="Helical" evidence="2">
    <location>
        <begin position="229"/>
        <end position="249"/>
    </location>
</feature>
<sequence>MGALLHEGAGPGVVLTVAAVLLVQAARSGDLPRTVKGLVQAAERQREWAAKATQHWVDTVTAYADKQTAASRQSLQHWPSAVQHTLETKQEELEGEIEEKAGNLQEWTGEIGSALQDKVQRAEETVQSVFASIDEVAAVAEDTVASVLASVDEAPAVKKKPPPPMPQAEATTKEPMSASTAAKHAKPQQTGSGGEAKASQDARANIGLLGRSVLAMRSFAEGLMPVSRWMQVLKVAVALLVALGAWLVLGARPAQAQPWAYRPVQAPAPAAVIAGHTSGWHAAQRGAAGSQ</sequence>
<feature type="signal peptide" evidence="3">
    <location>
        <begin position="1"/>
        <end position="28"/>
    </location>
</feature>
<organism evidence="4 5">
    <name type="scientific">[Myrmecia] bisecta</name>
    <dbReference type="NCBI Taxonomy" id="41462"/>
    <lineage>
        <taxon>Eukaryota</taxon>
        <taxon>Viridiplantae</taxon>
        <taxon>Chlorophyta</taxon>
        <taxon>core chlorophytes</taxon>
        <taxon>Trebouxiophyceae</taxon>
        <taxon>Trebouxiales</taxon>
        <taxon>Trebouxiaceae</taxon>
        <taxon>Myrmecia</taxon>
    </lineage>
</organism>
<dbReference type="AlphaFoldDB" id="A0AAW1Q6J5"/>
<evidence type="ECO:0000313" key="4">
    <source>
        <dbReference type="EMBL" id="KAK9816530.1"/>
    </source>
</evidence>
<dbReference type="EMBL" id="JALJOR010000005">
    <property type="protein sequence ID" value="KAK9816530.1"/>
    <property type="molecule type" value="Genomic_DNA"/>
</dbReference>
<name>A0AAW1Q6J5_9CHLO</name>
<evidence type="ECO:0000256" key="3">
    <source>
        <dbReference type="SAM" id="SignalP"/>
    </source>
</evidence>
<feature type="region of interest" description="Disordered" evidence="1">
    <location>
        <begin position="155"/>
        <end position="200"/>
    </location>
</feature>
<keyword evidence="5" id="KW-1185">Reference proteome</keyword>
<evidence type="ECO:0000256" key="1">
    <source>
        <dbReference type="SAM" id="MobiDB-lite"/>
    </source>
</evidence>
<dbReference type="Proteomes" id="UP001489004">
    <property type="component" value="Unassembled WGS sequence"/>
</dbReference>
<keyword evidence="2" id="KW-0812">Transmembrane</keyword>
<feature type="chain" id="PRO_5043418811" evidence="3">
    <location>
        <begin position="29"/>
        <end position="291"/>
    </location>
</feature>
<proteinExistence type="predicted"/>
<gene>
    <name evidence="4" type="ORF">WJX72_001581</name>
</gene>
<protein>
    <submittedName>
        <fullName evidence="4">Uncharacterized protein</fullName>
    </submittedName>
</protein>